<dbReference type="AlphaFoldDB" id="A0A1I6AMW5"/>
<organism evidence="1 2">
    <name type="scientific">Psychrobacillus psychrotolerans</name>
    <dbReference type="NCBI Taxonomy" id="126156"/>
    <lineage>
        <taxon>Bacteria</taxon>
        <taxon>Bacillati</taxon>
        <taxon>Bacillota</taxon>
        <taxon>Bacilli</taxon>
        <taxon>Bacillales</taxon>
        <taxon>Bacillaceae</taxon>
        <taxon>Psychrobacillus</taxon>
    </lineage>
</organism>
<gene>
    <name evidence="1" type="ORF">SAMN05421670_3486</name>
</gene>
<reference evidence="2" key="1">
    <citation type="submission" date="2016-10" db="EMBL/GenBank/DDBJ databases">
        <authorList>
            <person name="Varghese N."/>
            <person name="Submissions S."/>
        </authorList>
    </citation>
    <scope>NUCLEOTIDE SEQUENCE [LARGE SCALE GENOMIC DNA]</scope>
    <source>
        <strain evidence="2">DSM 11706</strain>
    </source>
</reference>
<dbReference type="RefSeq" id="WP_093538125.1">
    <property type="nucleotide sequence ID" value="NZ_CP183885.1"/>
</dbReference>
<evidence type="ECO:0000313" key="1">
    <source>
        <dbReference type="EMBL" id="SFQ69980.1"/>
    </source>
</evidence>
<accession>A0A1I6AMW5</accession>
<proteinExistence type="predicted"/>
<dbReference type="STRING" id="126156.SAMN05421670_3486"/>
<name>A0A1I6AMW5_9BACI</name>
<keyword evidence="2" id="KW-1185">Reference proteome</keyword>
<protein>
    <submittedName>
        <fullName evidence="1">Uncharacterized protein</fullName>
    </submittedName>
</protein>
<sequence>MSKYLISYIEIERQIDFYYQMKQIEKKFELQLTVDGFISDRHQFMLQHVYDVSHKPFSFGGGLLYLHTNQGVFPFQIQENPSTFIQGFKSLKTEHS</sequence>
<dbReference type="OrthoDB" id="2691759at2"/>
<evidence type="ECO:0000313" key="2">
    <source>
        <dbReference type="Proteomes" id="UP000198734"/>
    </source>
</evidence>
<dbReference type="EMBL" id="FOXU01000008">
    <property type="protein sequence ID" value="SFQ69980.1"/>
    <property type="molecule type" value="Genomic_DNA"/>
</dbReference>
<dbReference type="Proteomes" id="UP000198734">
    <property type="component" value="Unassembled WGS sequence"/>
</dbReference>